<evidence type="ECO:0000256" key="8">
    <source>
        <dbReference type="PIRSR" id="PIRSR602401-1"/>
    </source>
</evidence>
<evidence type="ECO:0000256" key="3">
    <source>
        <dbReference type="ARBA" id="ARBA00022617"/>
    </source>
</evidence>
<keyword evidence="7 9" id="KW-0503">Monooxygenase</keyword>
<dbReference type="InterPro" id="IPR050121">
    <property type="entry name" value="Cytochrome_P450_monoxygenase"/>
</dbReference>
<evidence type="ECO:0000256" key="7">
    <source>
        <dbReference type="ARBA" id="ARBA00023033"/>
    </source>
</evidence>
<evidence type="ECO:0000256" key="6">
    <source>
        <dbReference type="ARBA" id="ARBA00023004"/>
    </source>
</evidence>
<evidence type="ECO:0008006" key="13">
    <source>
        <dbReference type="Google" id="ProtNLM"/>
    </source>
</evidence>
<protein>
    <recommendedName>
        <fullName evidence="13">Cytochrome P450 monooxygenase</fullName>
    </recommendedName>
</protein>
<evidence type="ECO:0000256" key="1">
    <source>
        <dbReference type="ARBA" id="ARBA00001971"/>
    </source>
</evidence>
<keyword evidence="6 8" id="KW-0408">Iron</keyword>
<feature type="binding site" description="axial binding residue" evidence="8">
    <location>
        <position position="426"/>
    </location>
    <ligand>
        <name>heme</name>
        <dbReference type="ChEBI" id="CHEBI:30413"/>
    </ligand>
    <ligandPart>
        <name>Fe</name>
        <dbReference type="ChEBI" id="CHEBI:18248"/>
    </ligandPart>
</feature>
<feature type="transmembrane region" description="Helical" evidence="10">
    <location>
        <begin position="12"/>
        <end position="33"/>
    </location>
</feature>
<organism evidence="11 12">
    <name type="scientific">Diatrype stigma</name>
    <dbReference type="NCBI Taxonomy" id="117547"/>
    <lineage>
        <taxon>Eukaryota</taxon>
        <taxon>Fungi</taxon>
        <taxon>Dikarya</taxon>
        <taxon>Ascomycota</taxon>
        <taxon>Pezizomycotina</taxon>
        <taxon>Sordariomycetes</taxon>
        <taxon>Xylariomycetidae</taxon>
        <taxon>Xylariales</taxon>
        <taxon>Diatrypaceae</taxon>
        <taxon>Diatrype</taxon>
    </lineage>
</organism>
<dbReference type="PRINTS" id="PR00463">
    <property type="entry name" value="EP450I"/>
</dbReference>
<dbReference type="EMBL" id="JAKJXP020000008">
    <property type="protein sequence ID" value="KAK7756201.1"/>
    <property type="molecule type" value="Genomic_DNA"/>
</dbReference>
<dbReference type="GO" id="GO:0004497">
    <property type="term" value="F:monooxygenase activity"/>
    <property type="evidence" value="ECO:0007669"/>
    <property type="project" value="UniProtKB-KW"/>
</dbReference>
<dbReference type="CDD" id="cd11058">
    <property type="entry name" value="CYP60B-like"/>
    <property type="match status" value="1"/>
</dbReference>
<evidence type="ECO:0000256" key="10">
    <source>
        <dbReference type="SAM" id="Phobius"/>
    </source>
</evidence>
<reference evidence="11 12" key="1">
    <citation type="submission" date="2024-02" db="EMBL/GenBank/DDBJ databases">
        <title>De novo assembly and annotation of 12 fungi associated with fruit tree decline syndrome in Ontario, Canada.</title>
        <authorList>
            <person name="Sulman M."/>
            <person name="Ellouze W."/>
            <person name="Ilyukhin E."/>
        </authorList>
    </citation>
    <scope>NUCLEOTIDE SEQUENCE [LARGE SCALE GENOMIC DNA]</scope>
    <source>
        <strain evidence="11 12">M11/M66-122</strain>
    </source>
</reference>
<dbReference type="AlphaFoldDB" id="A0AAN9YT36"/>
<comment type="similarity">
    <text evidence="2 9">Belongs to the cytochrome P450 family.</text>
</comment>
<dbReference type="PRINTS" id="PR00385">
    <property type="entry name" value="P450"/>
</dbReference>
<accession>A0AAN9YT36</accession>
<keyword evidence="5 9" id="KW-0560">Oxidoreductase</keyword>
<dbReference type="SUPFAM" id="SSF48264">
    <property type="entry name" value="Cytochrome P450"/>
    <property type="match status" value="1"/>
</dbReference>
<evidence type="ECO:0000256" key="9">
    <source>
        <dbReference type="RuleBase" id="RU000461"/>
    </source>
</evidence>
<dbReference type="GO" id="GO:0020037">
    <property type="term" value="F:heme binding"/>
    <property type="evidence" value="ECO:0007669"/>
    <property type="project" value="InterPro"/>
</dbReference>
<comment type="caution">
    <text evidence="11">The sequence shown here is derived from an EMBL/GenBank/DDBJ whole genome shotgun (WGS) entry which is preliminary data.</text>
</comment>
<dbReference type="PROSITE" id="PS00086">
    <property type="entry name" value="CYTOCHROME_P450"/>
    <property type="match status" value="1"/>
</dbReference>
<comment type="cofactor">
    <cofactor evidence="1 8">
        <name>heme</name>
        <dbReference type="ChEBI" id="CHEBI:30413"/>
    </cofactor>
</comment>
<evidence type="ECO:0000256" key="4">
    <source>
        <dbReference type="ARBA" id="ARBA00022723"/>
    </source>
</evidence>
<evidence type="ECO:0000313" key="11">
    <source>
        <dbReference type="EMBL" id="KAK7756201.1"/>
    </source>
</evidence>
<dbReference type="GO" id="GO:0016705">
    <property type="term" value="F:oxidoreductase activity, acting on paired donors, with incorporation or reduction of molecular oxygen"/>
    <property type="evidence" value="ECO:0007669"/>
    <property type="project" value="InterPro"/>
</dbReference>
<keyword evidence="10" id="KW-1133">Transmembrane helix</keyword>
<keyword evidence="12" id="KW-1185">Reference proteome</keyword>
<gene>
    <name evidence="11" type="ORF">SLS62_001794</name>
</gene>
<keyword evidence="10" id="KW-0472">Membrane</keyword>
<dbReference type="PANTHER" id="PTHR24305">
    <property type="entry name" value="CYTOCHROME P450"/>
    <property type="match status" value="1"/>
</dbReference>
<evidence type="ECO:0000256" key="5">
    <source>
        <dbReference type="ARBA" id="ARBA00023002"/>
    </source>
</evidence>
<sequence length="485" mass="54445">MAPLAIAGPVNVVLTTASLGLLFIVGVVFYNLFLHPLRSFPGPLLWRVSSFPRSYWMLRARLPYRVAELHERYGTAVRISPGTVSFSSPEAWTDIYGHRKAGQPEFAKHRHFYMSTSDTEAHSIILAGREEHTQLRRAMAHGFSEKSMRGQEPIIGSYIDLLIAKLRDHAATGAPANMRDWLNWTTFDVIGDLGFGSAFGCLRDGDYHPWVRLITTTFRADSVFQALNYIGLRPLAIYIASRGGNKHRREHLALCKAKVAQRGELAVFVALTEEELVRNGSTLIIAGSETTATLLSGAIFLLTTHPDKLAKLVEEVRSTFNSEEEITLNSVSRLTYMLACLNEALRCYPPVATGLPRVVPKGGAYVAGKFVPENTVVAVWQWAVNHDSRYWTEPWSYRPERFLGDPRFKGDQLDAMQPFSAGPRNCIGKNLAYAEMRLILARIIWNFDLALEDDSREWLKDQPVYSLWDKPALNVRLTPVPAKNA</sequence>
<dbReference type="InterPro" id="IPR002401">
    <property type="entry name" value="Cyt_P450_E_grp-I"/>
</dbReference>
<dbReference type="Proteomes" id="UP001320420">
    <property type="component" value="Unassembled WGS sequence"/>
</dbReference>
<evidence type="ECO:0000313" key="12">
    <source>
        <dbReference type="Proteomes" id="UP001320420"/>
    </source>
</evidence>
<dbReference type="PANTHER" id="PTHR24305:SF230">
    <property type="entry name" value="P450, PUTATIVE (EUROFUNG)-RELATED"/>
    <property type="match status" value="1"/>
</dbReference>
<dbReference type="Pfam" id="PF00067">
    <property type="entry name" value="p450"/>
    <property type="match status" value="2"/>
</dbReference>
<dbReference type="GO" id="GO:0005506">
    <property type="term" value="F:iron ion binding"/>
    <property type="evidence" value="ECO:0007669"/>
    <property type="project" value="InterPro"/>
</dbReference>
<evidence type="ECO:0000256" key="2">
    <source>
        <dbReference type="ARBA" id="ARBA00010617"/>
    </source>
</evidence>
<keyword evidence="4 8" id="KW-0479">Metal-binding</keyword>
<dbReference type="InterPro" id="IPR017972">
    <property type="entry name" value="Cyt_P450_CS"/>
</dbReference>
<dbReference type="InterPro" id="IPR001128">
    <property type="entry name" value="Cyt_P450"/>
</dbReference>
<proteinExistence type="inferred from homology"/>
<dbReference type="Gene3D" id="1.10.630.10">
    <property type="entry name" value="Cytochrome P450"/>
    <property type="match status" value="1"/>
</dbReference>
<name>A0AAN9YT36_9PEZI</name>
<keyword evidence="3 8" id="KW-0349">Heme</keyword>
<dbReference type="InterPro" id="IPR036396">
    <property type="entry name" value="Cyt_P450_sf"/>
</dbReference>
<keyword evidence="10" id="KW-0812">Transmembrane</keyword>